<sequence length="66" mass="6369">MTPAMNGVVIGGAAGIALAFAGLAFGFWGLVLVAVLGAVGAVVGAAVTGRLDLRAAFDAARGRRVG</sequence>
<feature type="transmembrane region" description="Helical" evidence="1">
    <location>
        <begin position="31"/>
        <end position="53"/>
    </location>
</feature>
<dbReference type="Proteomes" id="UP000553888">
    <property type="component" value="Unassembled WGS sequence"/>
</dbReference>
<feature type="transmembrane region" description="Helical" evidence="1">
    <location>
        <begin position="7"/>
        <end position="25"/>
    </location>
</feature>
<keyword evidence="1" id="KW-0812">Transmembrane</keyword>
<organism evidence="2 3">
    <name type="scientific">Schumannella luteola</name>
    <dbReference type="NCBI Taxonomy" id="472059"/>
    <lineage>
        <taxon>Bacteria</taxon>
        <taxon>Bacillati</taxon>
        <taxon>Actinomycetota</taxon>
        <taxon>Actinomycetes</taxon>
        <taxon>Micrococcales</taxon>
        <taxon>Microbacteriaceae</taxon>
        <taxon>Schumannella</taxon>
    </lineage>
</organism>
<dbReference type="AlphaFoldDB" id="A0A852Y7Z2"/>
<evidence type="ECO:0000256" key="1">
    <source>
        <dbReference type="SAM" id="Phobius"/>
    </source>
</evidence>
<comment type="caution">
    <text evidence="2">The sequence shown here is derived from an EMBL/GenBank/DDBJ whole genome shotgun (WGS) entry which is preliminary data.</text>
</comment>
<accession>A0A852Y7Z2</accession>
<protein>
    <submittedName>
        <fullName evidence="2">Putative membrane protein</fullName>
    </submittedName>
</protein>
<gene>
    <name evidence="2" type="ORF">BJ979_001119</name>
</gene>
<proteinExistence type="predicted"/>
<name>A0A852Y7Z2_9MICO</name>
<dbReference type="RefSeq" id="WP_343046608.1">
    <property type="nucleotide sequence ID" value="NZ_JACBZY010000001.1"/>
</dbReference>
<evidence type="ECO:0000313" key="3">
    <source>
        <dbReference type="Proteomes" id="UP000553888"/>
    </source>
</evidence>
<evidence type="ECO:0000313" key="2">
    <source>
        <dbReference type="EMBL" id="NYG98493.1"/>
    </source>
</evidence>
<dbReference type="EMBL" id="JACBZY010000001">
    <property type="protein sequence ID" value="NYG98493.1"/>
    <property type="molecule type" value="Genomic_DNA"/>
</dbReference>
<keyword evidence="3" id="KW-1185">Reference proteome</keyword>
<keyword evidence="1" id="KW-1133">Transmembrane helix</keyword>
<reference evidence="2 3" key="1">
    <citation type="submission" date="2020-07" db="EMBL/GenBank/DDBJ databases">
        <title>Sequencing the genomes of 1000 actinobacteria strains.</title>
        <authorList>
            <person name="Klenk H.-P."/>
        </authorList>
    </citation>
    <scope>NUCLEOTIDE SEQUENCE [LARGE SCALE GENOMIC DNA]</scope>
    <source>
        <strain evidence="2 3">DSM 23141</strain>
    </source>
</reference>
<keyword evidence="1" id="KW-0472">Membrane</keyword>